<dbReference type="PROSITE" id="PS00588">
    <property type="entry name" value="FLAGELLA_BB_ROD"/>
    <property type="match status" value="1"/>
</dbReference>
<evidence type="ECO:0000259" key="7">
    <source>
        <dbReference type="Pfam" id="PF00460"/>
    </source>
</evidence>
<dbReference type="RefSeq" id="WP_204696899.1">
    <property type="nucleotide sequence ID" value="NZ_JAFBEC010000004.1"/>
</dbReference>
<dbReference type="PIRSF" id="PIRSF002889">
    <property type="entry name" value="Rod_FlgB"/>
    <property type="match status" value="1"/>
</dbReference>
<comment type="similarity">
    <text evidence="2 6">Belongs to the flagella basal body rod proteins family.</text>
</comment>
<name>A0ABS2PC97_9BACL</name>
<evidence type="ECO:0000256" key="4">
    <source>
        <dbReference type="ARBA" id="ARBA00023143"/>
    </source>
</evidence>
<comment type="caution">
    <text evidence="8">The sequence shown here is derived from an EMBL/GenBank/DDBJ whole genome shotgun (WGS) entry which is preliminary data.</text>
</comment>
<keyword evidence="4 6" id="KW-0975">Bacterial flagellum</keyword>
<dbReference type="Pfam" id="PF00460">
    <property type="entry name" value="Flg_bb_rod"/>
    <property type="match status" value="1"/>
</dbReference>
<keyword evidence="8" id="KW-0966">Cell projection</keyword>
<evidence type="ECO:0000256" key="1">
    <source>
        <dbReference type="ARBA" id="ARBA00004117"/>
    </source>
</evidence>
<sequence length="129" mass="14447">MALFSTTISSLERGMNASMMQQQAIASNIANVDTPNYKAKQVQFKDVLSEAKGELLAHRTDERHVPFTYHSEQMKQVNPRNVMYSHSGNSVDLDKEMAKMANNQIYYQAVSDRLNGQFSSLKTAIRGGS</sequence>
<dbReference type="NCBIfam" id="TIGR01396">
    <property type="entry name" value="FlgB"/>
    <property type="match status" value="1"/>
</dbReference>
<keyword evidence="8" id="KW-0282">Flagellum</keyword>
<comment type="subcellular location">
    <subcellularLocation>
        <location evidence="1 6">Bacterial flagellum basal body</location>
    </subcellularLocation>
</comment>
<evidence type="ECO:0000313" key="8">
    <source>
        <dbReference type="EMBL" id="MBM7632586.1"/>
    </source>
</evidence>
<accession>A0ABS2PC97</accession>
<evidence type="ECO:0000313" key="9">
    <source>
        <dbReference type="Proteomes" id="UP000741863"/>
    </source>
</evidence>
<dbReference type="InterPro" id="IPR006300">
    <property type="entry name" value="FlgB"/>
</dbReference>
<proteinExistence type="inferred from homology"/>
<keyword evidence="9" id="KW-1185">Reference proteome</keyword>
<comment type="function">
    <text evidence="5 6">Structural component of flagellum, the bacterial motility apparatus. Part of the rod structure of flagellar basal body.</text>
</comment>
<evidence type="ECO:0000256" key="6">
    <source>
        <dbReference type="PIRNR" id="PIRNR002889"/>
    </source>
</evidence>
<evidence type="ECO:0000256" key="5">
    <source>
        <dbReference type="ARBA" id="ARBA00024934"/>
    </source>
</evidence>
<dbReference type="PANTHER" id="PTHR30435:SF12">
    <property type="entry name" value="FLAGELLAR BASAL BODY ROD PROTEIN FLGB"/>
    <property type="match status" value="1"/>
</dbReference>
<evidence type="ECO:0000256" key="3">
    <source>
        <dbReference type="ARBA" id="ARBA00014376"/>
    </source>
</evidence>
<protein>
    <recommendedName>
        <fullName evidence="3 6">Flagellar basal body rod protein FlgB</fullName>
    </recommendedName>
</protein>
<dbReference type="InterPro" id="IPR001444">
    <property type="entry name" value="Flag_bb_rod_N"/>
</dbReference>
<dbReference type="InterPro" id="IPR019776">
    <property type="entry name" value="Flagellar_basal_body_rod_CS"/>
</dbReference>
<dbReference type="EMBL" id="JAFBEC010000004">
    <property type="protein sequence ID" value="MBM7632586.1"/>
    <property type="molecule type" value="Genomic_DNA"/>
</dbReference>
<comment type="subunit">
    <text evidence="6">The basal body constitutes a major portion of the flagellar organelle and consists of a number of rings mounted on a central rod.</text>
</comment>
<reference evidence="8 9" key="1">
    <citation type="submission" date="2021-01" db="EMBL/GenBank/DDBJ databases">
        <title>Genomic Encyclopedia of Type Strains, Phase IV (KMG-IV): sequencing the most valuable type-strain genomes for metagenomic binning, comparative biology and taxonomic classification.</title>
        <authorList>
            <person name="Goeker M."/>
        </authorList>
    </citation>
    <scope>NUCLEOTIDE SEQUENCE [LARGE SCALE GENOMIC DNA]</scope>
    <source>
        <strain evidence="8 9">DSM 25540</strain>
    </source>
</reference>
<gene>
    <name evidence="8" type="ORF">JOD17_001680</name>
</gene>
<dbReference type="PANTHER" id="PTHR30435">
    <property type="entry name" value="FLAGELLAR PROTEIN"/>
    <property type="match status" value="1"/>
</dbReference>
<dbReference type="Proteomes" id="UP000741863">
    <property type="component" value="Unassembled WGS sequence"/>
</dbReference>
<keyword evidence="8" id="KW-0969">Cilium</keyword>
<evidence type="ECO:0000256" key="2">
    <source>
        <dbReference type="ARBA" id="ARBA00009677"/>
    </source>
</evidence>
<organism evidence="8 9">
    <name type="scientific">Geomicrobium sediminis</name>
    <dbReference type="NCBI Taxonomy" id="1347788"/>
    <lineage>
        <taxon>Bacteria</taxon>
        <taxon>Bacillati</taxon>
        <taxon>Bacillota</taxon>
        <taxon>Bacilli</taxon>
        <taxon>Bacillales</taxon>
        <taxon>Geomicrobium</taxon>
    </lineage>
</organism>
<feature type="domain" description="Flagellar basal body rod protein N-terminal" evidence="7">
    <location>
        <begin position="11"/>
        <end position="38"/>
    </location>
</feature>